<evidence type="ECO:0000256" key="2">
    <source>
        <dbReference type="ARBA" id="ARBA00004644"/>
    </source>
</evidence>
<dbReference type="GO" id="GO:0008324">
    <property type="term" value="F:monoatomic cation transmembrane transporter activity"/>
    <property type="evidence" value="ECO:0007669"/>
    <property type="project" value="InterPro"/>
</dbReference>
<evidence type="ECO:0000256" key="3">
    <source>
        <dbReference type="ARBA" id="ARBA00008731"/>
    </source>
</evidence>
<feature type="transmembrane region" description="Helical" evidence="11">
    <location>
        <begin position="13"/>
        <end position="36"/>
    </location>
</feature>
<keyword evidence="13" id="KW-1185">Reference proteome</keyword>
<dbReference type="PANTHER" id="PTHR31937:SF2">
    <property type="entry name" value="TRANSMEMBRANE PROTEIN 163"/>
    <property type="match status" value="1"/>
</dbReference>
<evidence type="ECO:0000256" key="9">
    <source>
        <dbReference type="ARBA" id="ARBA00023136"/>
    </source>
</evidence>
<name>A0A937FZ48_9BACT</name>
<evidence type="ECO:0000256" key="8">
    <source>
        <dbReference type="ARBA" id="ARBA00023018"/>
    </source>
</evidence>
<protein>
    <submittedName>
        <fullName evidence="12">Cation transporter</fullName>
    </submittedName>
</protein>
<evidence type="ECO:0000313" key="12">
    <source>
        <dbReference type="EMBL" id="MBL6447158.1"/>
    </source>
</evidence>
<evidence type="ECO:0000256" key="10">
    <source>
        <dbReference type="ARBA" id="ARBA00023329"/>
    </source>
</evidence>
<proteinExistence type="inferred from homology"/>
<sequence>MSSNKTNKRLLDWAFKLSLVTIFYNLIEGGLSTFYGAEDETLALFGFGVDSFVEVISGLGIVHMVWRMKSHSIESRDKFERAALKITGSAFYLLVLGLIVGAVINIYVGAKPHTTKVGAIIALFSIATMYFLYKAKIKVGEKLNSAPIISDAHCTKTCFYLSFILLGSALIYEIFRVPYVDALGSLGIAWYALKEGKEAFEKARTNALGCTDCCS</sequence>
<dbReference type="InterPro" id="IPR027469">
    <property type="entry name" value="Cation_efflux_TMD_sf"/>
</dbReference>
<dbReference type="PANTHER" id="PTHR31937">
    <property type="entry name" value="TRANSMEMBRANE PROTEIN 163"/>
    <property type="match status" value="1"/>
</dbReference>
<keyword evidence="9 11" id="KW-0472">Membrane</keyword>
<gene>
    <name evidence="12" type="ORF">JMN32_12625</name>
</gene>
<feature type="transmembrane region" description="Helical" evidence="11">
    <location>
        <begin position="154"/>
        <end position="175"/>
    </location>
</feature>
<comment type="subcellular location">
    <subcellularLocation>
        <location evidence="2">Cytoplasmic vesicle</location>
        <location evidence="2">Secretory vesicle</location>
        <location evidence="2">Synaptic vesicle membrane</location>
        <topology evidence="2">Multi-pass membrane protein</topology>
    </subcellularLocation>
    <subcellularLocation>
        <location evidence="1">Early endosome membrane</location>
    </subcellularLocation>
</comment>
<dbReference type="EMBL" id="JAEUGD010000042">
    <property type="protein sequence ID" value="MBL6447158.1"/>
    <property type="molecule type" value="Genomic_DNA"/>
</dbReference>
<organism evidence="12 13">
    <name type="scientific">Fulvivirga marina</name>
    <dbReference type="NCBI Taxonomy" id="2494733"/>
    <lineage>
        <taxon>Bacteria</taxon>
        <taxon>Pseudomonadati</taxon>
        <taxon>Bacteroidota</taxon>
        <taxon>Cytophagia</taxon>
        <taxon>Cytophagales</taxon>
        <taxon>Fulvivirgaceae</taxon>
        <taxon>Fulvivirga</taxon>
    </lineage>
</organism>
<evidence type="ECO:0000256" key="11">
    <source>
        <dbReference type="SAM" id="Phobius"/>
    </source>
</evidence>
<evidence type="ECO:0000256" key="1">
    <source>
        <dbReference type="ARBA" id="ARBA00004146"/>
    </source>
</evidence>
<keyword evidence="7 11" id="KW-1133">Transmembrane helix</keyword>
<dbReference type="Gene3D" id="1.20.1510.10">
    <property type="entry name" value="Cation efflux protein transmembrane domain"/>
    <property type="match status" value="1"/>
</dbReference>
<reference evidence="12" key="1">
    <citation type="submission" date="2021-01" db="EMBL/GenBank/DDBJ databases">
        <title>Fulvivirga kasyanovii gen. nov., sp nov., a novel member of the phylum Bacteroidetes isolated from seawater in a mussel farm.</title>
        <authorList>
            <person name="Zhao L.-H."/>
            <person name="Wang Z.-J."/>
        </authorList>
    </citation>
    <scope>NUCLEOTIDE SEQUENCE</scope>
    <source>
        <strain evidence="12">29W222</strain>
    </source>
</reference>
<feature type="transmembrane region" description="Helical" evidence="11">
    <location>
        <begin position="42"/>
        <end position="66"/>
    </location>
</feature>
<evidence type="ECO:0000256" key="4">
    <source>
        <dbReference type="ARBA" id="ARBA00022692"/>
    </source>
</evidence>
<feature type="transmembrane region" description="Helical" evidence="11">
    <location>
        <begin position="114"/>
        <end position="133"/>
    </location>
</feature>
<dbReference type="SUPFAM" id="SSF161111">
    <property type="entry name" value="Cation efflux protein transmembrane domain-like"/>
    <property type="match status" value="1"/>
</dbReference>
<dbReference type="RefSeq" id="WP_202856684.1">
    <property type="nucleotide sequence ID" value="NZ_JAEUGD010000042.1"/>
</dbReference>
<dbReference type="GO" id="GO:0016020">
    <property type="term" value="C:membrane"/>
    <property type="evidence" value="ECO:0007669"/>
    <property type="project" value="InterPro"/>
</dbReference>
<comment type="similarity">
    <text evidence="3">Belongs to the TMEM163 family.</text>
</comment>
<keyword evidence="6" id="KW-0862">Zinc</keyword>
<dbReference type="InterPro" id="IPR026765">
    <property type="entry name" value="Tmem163"/>
</dbReference>
<evidence type="ECO:0000256" key="7">
    <source>
        <dbReference type="ARBA" id="ARBA00022989"/>
    </source>
</evidence>
<evidence type="ECO:0000256" key="6">
    <source>
        <dbReference type="ARBA" id="ARBA00022833"/>
    </source>
</evidence>
<feature type="transmembrane region" description="Helical" evidence="11">
    <location>
        <begin position="86"/>
        <end position="108"/>
    </location>
</feature>
<dbReference type="GO" id="GO:0031410">
    <property type="term" value="C:cytoplasmic vesicle"/>
    <property type="evidence" value="ECO:0007669"/>
    <property type="project" value="UniProtKB-KW"/>
</dbReference>
<evidence type="ECO:0000256" key="5">
    <source>
        <dbReference type="ARBA" id="ARBA00022753"/>
    </source>
</evidence>
<dbReference type="Proteomes" id="UP000614216">
    <property type="component" value="Unassembled WGS sequence"/>
</dbReference>
<keyword evidence="4 11" id="KW-0812">Transmembrane</keyword>
<keyword evidence="10" id="KW-0968">Cytoplasmic vesicle</keyword>
<keyword evidence="5" id="KW-0967">Endosome</keyword>
<evidence type="ECO:0000313" key="13">
    <source>
        <dbReference type="Proteomes" id="UP000614216"/>
    </source>
</evidence>
<accession>A0A937FZ48</accession>
<keyword evidence="8" id="KW-0770">Synapse</keyword>
<comment type="caution">
    <text evidence="12">The sequence shown here is derived from an EMBL/GenBank/DDBJ whole genome shotgun (WGS) entry which is preliminary data.</text>
</comment>
<dbReference type="AlphaFoldDB" id="A0A937FZ48"/>